<name>A0A2V5LCF2_9MICC</name>
<keyword evidence="5" id="KW-0413">Isomerase</keyword>
<proteinExistence type="inferred from homology"/>
<reference evidence="8 9" key="1">
    <citation type="submission" date="2018-05" db="EMBL/GenBank/DDBJ databases">
        <title>Genetic diversity of glacier-inhabiting Cryobacterium bacteria in China and description of Cryobacterium mengkeensis sp. nov. and Arthrobacter glacialis sp. nov.</title>
        <authorList>
            <person name="Liu Q."/>
            <person name="Xin Y.-H."/>
        </authorList>
    </citation>
    <scope>NUCLEOTIDE SEQUENCE [LARGE SCALE GENOMIC DNA]</scope>
    <source>
        <strain evidence="8 9">LI2</strain>
    </source>
</reference>
<dbReference type="RefSeq" id="WP_110499457.1">
    <property type="nucleotide sequence ID" value="NZ_QJVD01000002.1"/>
</dbReference>
<dbReference type="InterPro" id="IPR001753">
    <property type="entry name" value="Enoyl-CoA_hydra/iso"/>
</dbReference>
<comment type="caution">
    <text evidence="8">The sequence shown here is derived from an EMBL/GenBank/DDBJ whole genome shotgun (WGS) entry which is preliminary data.</text>
</comment>
<accession>A0A2V5LCF2</accession>
<evidence type="ECO:0000256" key="1">
    <source>
        <dbReference type="ARBA" id="ARBA00005005"/>
    </source>
</evidence>
<dbReference type="OrthoDB" id="9775794at2"/>
<dbReference type="NCBIfam" id="NF004794">
    <property type="entry name" value="PRK06142.1"/>
    <property type="match status" value="1"/>
</dbReference>
<dbReference type="PANTHER" id="PTHR43149:SF1">
    <property type="entry name" value="DELTA(3,5)-DELTA(2,4)-DIENOYL-COA ISOMERASE, MITOCHONDRIAL"/>
    <property type="match status" value="1"/>
</dbReference>
<sequence>MAPTENAPSGTAGPENTRPDSAGPEDLGPGSAGVVNSRRGDRWKAFTVEPEAAPGVTVVRLAGPGRGNMMGLDFWSELPRLFRELDADDSVRAVVLTGAGNHFSVGLDVQEVLGPWLAKLSPGTGSGHAATASGAATTATAAARGELLRLIGQLQDGVTAVAACRKPVIAAVSGWCIGGGVDLISAADVRLASADARFSVREARLAIVADVGSLQRLRGIVGEGHLRELTLTGKDITAERAERIGLVNDVYPDAESLLAAALGMAAEMAANSPLAVAGTKAVLNEDREERIARGLRHVALWNSAFLHSEDLMEAVAALGERRPAEFHGW</sequence>
<dbReference type="Gene3D" id="1.10.12.10">
    <property type="entry name" value="Lyase 2-enoyl-coa Hydratase, Chain A, domain 2"/>
    <property type="match status" value="1"/>
</dbReference>
<dbReference type="EMBL" id="QJVD01000002">
    <property type="protein sequence ID" value="PYI69315.1"/>
    <property type="molecule type" value="Genomic_DNA"/>
</dbReference>
<dbReference type="AlphaFoldDB" id="A0A2V5LCF2"/>
<gene>
    <name evidence="8" type="ORF">CVV68_02625</name>
</gene>
<dbReference type="InterPro" id="IPR018376">
    <property type="entry name" value="Enoyl-CoA_hyd/isom_CS"/>
</dbReference>
<dbReference type="InterPro" id="IPR045002">
    <property type="entry name" value="Ech1-like"/>
</dbReference>
<keyword evidence="9" id="KW-1185">Reference proteome</keyword>
<keyword evidence="4" id="KW-0443">Lipid metabolism</keyword>
<dbReference type="Gene3D" id="3.90.226.10">
    <property type="entry name" value="2-enoyl-CoA Hydratase, Chain A, domain 1"/>
    <property type="match status" value="1"/>
</dbReference>
<dbReference type="UniPathway" id="UPA00659"/>
<evidence type="ECO:0000256" key="6">
    <source>
        <dbReference type="RuleBase" id="RU003707"/>
    </source>
</evidence>
<evidence type="ECO:0000256" key="3">
    <source>
        <dbReference type="ARBA" id="ARBA00022832"/>
    </source>
</evidence>
<dbReference type="PROSITE" id="PS00166">
    <property type="entry name" value="ENOYL_COA_HYDRATASE"/>
    <property type="match status" value="1"/>
</dbReference>
<protein>
    <submittedName>
        <fullName evidence="8">Crotonase/enoyl-CoA hydratase family protein</fullName>
    </submittedName>
</protein>
<evidence type="ECO:0000256" key="5">
    <source>
        <dbReference type="ARBA" id="ARBA00023235"/>
    </source>
</evidence>
<keyword evidence="3" id="KW-0276">Fatty acid metabolism</keyword>
<dbReference type="InterPro" id="IPR029045">
    <property type="entry name" value="ClpP/crotonase-like_dom_sf"/>
</dbReference>
<dbReference type="GO" id="GO:0016853">
    <property type="term" value="F:isomerase activity"/>
    <property type="evidence" value="ECO:0007669"/>
    <property type="project" value="UniProtKB-KW"/>
</dbReference>
<evidence type="ECO:0000256" key="2">
    <source>
        <dbReference type="ARBA" id="ARBA00005254"/>
    </source>
</evidence>
<evidence type="ECO:0000256" key="4">
    <source>
        <dbReference type="ARBA" id="ARBA00023098"/>
    </source>
</evidence>
<dbReference type="PANTHER" id="PTHR43149">
    <property type="entry name" value="ENOYL-COA HYDRATASE"/>
    <property type="match status" value="1"/>
</dbReference>
<organism evidence="8 9">
    <name type="scientific">Arthrobacter livingstonensis</name>
    <dbReference type="NCBI Taxonomy" id="670078"/>
    <lineage>
        <taxon>Bacteria</taxon>
        <taxon>Bacillati</taxon>
        <taxon>Actinomycetota</taxon>
        <taxon>Actinomycetes</taxon>
        <taxon>Micrococcales</taxon>
        <taxon>Micrococcaceae</taxon>
        <taxon>Arthrobacter</taxon>
    </lineage>
</organism>
<evidence type="ECO:0000256" key="7">
    <source>
        <dbReference type="SAM" id="MobiDB-lite"/>
    </source>
</evidence>
<dbReference type="GO" id="GO:0006635">
    <property type="term" value="P:fatty acid beta-oxidation"/>
    <property type="evidence" value="ECO:0007669"/>
    <property type="project" value="UniProtKB-UniPathway"/>
</dbReference>
<evidence type="ECO:0000313" key="9">
    <source>
        <dbReference type="Proteomes" id="UP000247832"/>
    </source>
</evidence>
<dbReference type="Proteomes" id="UP000247832">
    <property type="component" value="Unassembled WGS sequence"/>
</dbReference>
<dbReference type="FunFam" id="1.10.12.10:FF:000004">
    <property type="entry name" value="Delta3,5-delta2,4-dienoyl-CoA isomerase"/>
    <property type="match status" value="1"/>
</dbReference>
<dbReference type="InterPro" id="IPR014748">
    <property type="entry name" value="Enoyl-CoA_hydra_C"/>
</dbReference>
<dbReference type="SUPFAM" id="SSF52096">
    <property type="entry name" value="ClpP/crotonase"/>
    <property type="match status" value="1"/>
</dbReference>
<feature type="region of interest" description="Disordered" evidence="7">
    <location>
        <begin position="1"/>
        <end position="36"/>
    </location>
</feature>
<dbReference type="CDD" id="cd06558">
    <property type="entry name" value="crotonase-like"/>
    <property type="match status" value="1"/>
</dbReference>
<comment type="similarity">
    <text evidence="2 6">Belongs to the enoyl-CoA hydratase/isomerase family.</text>
</comment>
<comment type="pathway">
    <text evidence="1">Lipid metabolism; fatty acid beta-oxidation.</text>
</comment>
<dbReference type="Pfam" id="PF00378">
    <property type="entry name" value="ECH_1"/>
    <property type="match status" value="2"/>
</dbReference>
<evidence type="ECO:0000313" key="8">
    <source>
        <dbReference type="EMBL" id="PYI69315.1"/>
    </source>
</evidence>